<keyword evidence="2" id="KW-0472">Membrane</keyword>
<keyword evidence="4" id="KW-1185">Reference proteome</keyword>
<accession>A0A7K1GJJ7</accession>
<dbReference type="GO" id="GO:0005886">
    <property type="term" value="C:plasma membrane"/>
    <property type="evidence" value="ECO:0007669"/>
    <property type="project" value="TreeGrafter"/>
</dbReference>
<evidence type="ECO:0000256" key="2">
    <source>
        <dbReference type="SAM" id="Phobius"/>
    </source>
</evidence>
<feature type="transmembrane region" description="Helical" evidence="2">
    <location>
        <begin position="24"/>
        <end position="48"/>
    </location>
</feature>
<evidence type="ECO:0000256" key="1">
    <source>
        <dbReference type="SAM" id="MobiDB-lite"/>
    </source>
</evidence>
<evidence type="ECO:0000313" key="3">
    <source>
        <dbReference type="EMBL" id="MTH28986.1"/>
    </source>
</evidence>
<dbReference type="PANTHER" id="PTHR34980">
    <property type="entry name" value="INNER MEMBRANE PROTEIN-RELATED-RELATED"/>
    <property type="match status" value="1"/>
</dbReference>
<name>A0A7K1GJJ7_9FLAO</name>
<feature type="transmembrane region" description="Helical" evidence="2">
    <location>
        <begin position="90"/>
        <end position="109"/>
    </location>
</feature>
<evidence type="ECO:0000313" key="4">
    <source>
        <dbReference type="Proteomes" id="UP000488936"/>
    </source>
</evidence>
<dbReference type="RefSeq" id="WP_155034970.1">
    <property type="nucleotide sequence ID" value="NZ_JAYMMG010000003.1"/>
</dbReference>
<keyword evidence="2" id="KW-0812">Transmembrane</keyword>
<dbReference type="Proteomes" id="UP000488936">
    <property type="component" value="Unassembled WGS sequence"/>
</dbReference>
<reference evidence="3 4" key="1">
    <citation type="journal article" date="2006" name="Int. J. Syst. Evol. Microbiol.">
        <title>Myroides pelagicus sp. nov., isolated from seawater in Thailand.</title>
        <authorList>
            <person name="Yoon J."/>
            <person name="Maneerat S."/>
            <person name="Kawai F."/>
            <person name="Yokota A."/>
        </authorList>
    </citation>
    <scope>NUCLEOTIDE SEQUENCE [LARGE SCALE GENOMIC DNA]</scope>
    <source>
        <strain evidence="3 4">SM1T</strain>
    </source>
</reference>
<dbReference type="PANTHER" id="PTHR34980:SF2">
    <property type="entry name" value="INNER MEMBRANE PROTEIN YHAH-RELATED"/>
    <property type="match status" value="1"/>
</dbReference>
<comment type="caution">
    <text evidence="3">The sequence shown here is derived from an EMBL/GenBank/DDBJ whole genome shotgun (WGS) entry which is preliminary data.</text>
</comment>
<sequence>MEWYLKVLKEHYADFNGRARRQEYWMFVLFNTLVAFGIIIVGGILTALTDTDAIMQFFVGLYIIYILGTFIPSIAVLVRRLHDTNNSGAYYFMSFIPLVGPILLLVKLVEDGTRGTNQYGVDPKNPNDEINEIGQPKI</sequence>
<dbReference type="AlphaFoldDB" id="A0A7K1GJJ7"/>
<keyword evidence="2" id="KW-1133">Transmembrane helix</keyword>
<dbReference type="EMBL" id="WMJY01000005">
    <property type="protein sequence ID" value="MTH28986.1"/>
    <property type="molecule type" value="Genomic_DNA"/>
</dbReference>
<dbReference type="InterPro" id="IPR008523">
    <property type="entry name" value="DUF805"/>
</dbReference>
<feature type="transmembrane region" description="Helical" evidence="2">
    <location>
        <begin position="54"/>
        <end position="78"/>
    </location>
</feature>
<dbReference type="OrthoDB" id="9812349at2"/>
<feature type="region of interest" description="Disordered" evidence="1">
    <location>
        <begin position="117"/>
        <end position="138"/>
    </location>
</feature>
<dbReference type="Pfam" id="PF05656">
    <property type="entry name" value="DUF805"/>
    <property type="match status" value="1"/>
</dbReference>
<proteinExistence type="predicted"/>
<organism evidence="3 4">
    <name type="scientific">Myroides pelagicus</name>
    <dbReference type="NCBI Taxonomy" id="270914"/>
    <lineage>
        <taxon>Bacteria</taxon>
        <taxon>Pseudomonadati</taxon>
        <taxon>Bacteroidota</taxon>
        <taxon>Flavobacteriia</taxon>
        <taxon>Flavobacteriales</taxon>
        <taxon>Flavobacteriaceae</taxon>
        <taxon>Myroides</taxon>
    </lineage>
</organism>
<gene>
    <name evidence="3" type="ORF">GJV77_03515</name>
</gene>
<protein>
    <submittedName>
        <fullName evidence="3">DUF805 domain-containing protein</fullName>
    </submittedName>
</protein>